<evidence type="ECO:0000313" key="3">
    <source>
        <dbReference type="Proteomes" id="UP000019141"/>
    </source>
</evidence>
<organism evidence="2 3">
    <name type="scientific">Entotheonella factor</name>
    <dbReference type="NCBI Taxonomy" id="1429438"/>
    <lineage>
        <taxon>Bacteria</taxon>
        <taxon>Pseudomonadati</taxon>
        <taxon>Nitrospinota/Tectimicrobiota group</taxon>
        <taxon>Candidatus Tectimicrobiota</taxon>
        <taxon>Candidatus Entotheonellia</taxon>
        <taxon>Candidatus Entotheonellales</taxon>
        <taxon>Candidatus Entotheonellaceae</taxon>
        <taxon>Candidatus Entotheonella</taxon>
    </lineage>
</organism>
<dbReference type="Proteomes" id="UP000019141">
    <property type="component" value="Unassembled WGS sequence"/>
</dbReference>
<gene>
    <name evidence="2" type="ORF">ETSY1_10290</name>
</gene>
<sequence length="150" mass="15667">MMSVPILVSVLLVGLYVLKCASSEQAVRPAPSSTPATPAPDDLSPAAEPEALASAVEPEPAAEPAALASAVEPEPAVADDLTRIWGLGKSAAERLQAAGIVTFRQLAALDEAQLIEIFGGPRMKMDTWPEQARLAADGDWQALDALIKEL</sequence>
<dbReference type="Gene3D" id="1.10.150.20">
    <property type="entry name" value="5' to 3' exonuclease, C-terminal subdomain"/>
    <property type="match status" value="1"/>
</dbReference>
<evidence type="ECO:0008006" key="4">
    <source>
        <dbReference type="Google" id="ProtNLM"/>
    </source>
</evidence>
<name>W4LRS8_ENTF1</name>
<reference evidence="2 3" key="1">
    <citation type="journal article" date="2014" name="Nature">
        <title>An environmental bacterial taxon with a large and distinct metabolic repertoire.</title>
        <authorList>
            <person name="Wilson M.C."/>
            <person name="Mori T."/>
            <person name="Ruckert C."/>
            <person name="Uria A.R."/>
            <person name="Helf M.J."/>
            <person name="Takada K."/>
            <person name="Gernert C."/>
            <person name="Steffens U.A."/>
            <person name="Heycke N."/>
            <person name="Schmitt S."/>
            <person name="Rinke C."/>
            <person name="Helfrich E.J."/>
            <person name="Brachmann A.O."/>
            <person name="Gurgui C."/>
            <person name="Wakimoto T."/>
            <person name="Kracht M."/>
            <person name="Crusemann M."/>
            <person name="Hentschel U."/>
            <person name="Abe I."/>
            <person name="Matsunaga S."/>
            <person name="Kalinowski J."/>
            <person name="Takeyama H."/>
            <person name="Piel J."/>
        </authorList>
    </citation>
    <scope>NUCLEOTIDE SEQUENCE [LARGE SCALE GENOMIC DNA]</scope>
    <source>
        <strain evidence="3">TSY1</strain>
    </source>
</reference>
<evidence type="ECO:0000313" key="2">
    <source>
        <dbReference type="EMBL" id="ETX00688.1"/>
    </source>
</evidence>
<dbReference type="EMBL" id="AZHW01000315">
    <property type="protein sequence ID" value="ETX00688.1"/>
    <property type="molecule type" value="Genomic_DNA"/>
</dbReference>
<proteinExistence type="predicted"/>
<protein>
    <recommendedName>
        <fullName evidence="4">DUF4332 domain-containing protein</fullName>
    </recommendedName>
</protein>
<accession>W4LRS8</accession>
<feature type="region of interest" description="Disordered" evidence="1">
    <location>
        <begin position="27"/>
        <end position="73"/>
    </location>
</feature>
<evidence type="ECO:0000256" key="1">
    <source>
        <dbReference type="SAM" id="MobiDB-lite"/>
    </source>
</evidence>
<dbReference type="AlphaFoldDB" id="W4LRS8"/>
<dbReference type="InterPro" id="IPR043502">
    <property type="entry name" value="DNA/RNA_pol_sf"/>
</dbReference>
<feature type="compositionally biased region" description="Low complexity" evidence="1">
    <location>
        <begin position="29"/>
        <end position="73"/>
    </location>
</feature>
<dbReference type="SUPFAM" id="SSF56672">
    <property type="entry name" value="DNA/RNA polymerases"/>
    <property type="match status" value="1"/>
</dbReference>
<keyword evidence="3" id="KW-1185">Reference proteome</keyword>
<dbReference type="HOGENOM" id="CLU_1737183_0_0_7"/>
<comment type="caution">
    <text evidence="2">The sequence shown here is derived from an EMBL/GenBank/DDBJ whole genome shotgun (WGS) entry which is preliminary data.</text>
</comment>